<sequence length="327" mass="37693">MNQKDCLISICIAAYNVERYIEDCVKSVLGQTYSNIEILIIDDGSKDNTGIIIDNYIGVDDRIRVIHKENGGLGSVRNISISESKGEYLLMIDGDDYLTPEMVEIMYKAILKNTADICICDYFIDEIKQSCSFHKEKVLLKDEFMPLILTDDIQSVAWNKLIRRECLDNVLFPSTIVQDIAVMHKVFNNANRIVLLSDKLYVYRDSLFINPNNITNGSASRFESSYYRALYFDDRLIYASEQYKSCTSVLTNKVAGFLCAAYLKAVHEKNHYIEREEIKLRLKELLDRRDAGFHLSIKNKVVVFIILYVSLLVPITSSLYMKKRYKI</sequence>
<reference evidence="6" key="1">
    <citation type="submission" date="2016-11" db="EMBL/GenBank/DDBJ databases">
        <authorList>
            <person name="Varghese N."/>
            <person name="Submissions S."/>
        </authorList>
    </citation>
    <scope>NUCLEOTIDE SEQUENCE [LARGE SCALE GENOMIC DNA]</scope>
    <source>
        <strain evidence="6">DSM 3071</strain>
    </source>
</reference>
<gene>
    <name evidence="5" type="ORF">SAMN02745229_03774</name>
</gene>
<proteinExistence type="predicted"/>
<evidence type="ECO:0000256" key="2">
    <source>
        <dbReference type="ARBA" id="ARBA00022679"/>
    </source>
</evidence>
<feature type="domain" description="Glycosyltransferase 2-like" evidence="4">
    <location>
        <begin position="9"/>
        <end position="126"/>
    </location>
</feature>
<evidence type="ECO:0000313" key="5">
    <source>
        <dbReference type="EMBL" id="SHI88149.1"/>
    </source>
</evidence>
<keyword evidence="1" id="KW-0328">Glycosyltransferase</keyword>
<keyword evidence="3" id="KW-1133">Transmembrane helix</keyword>
<keyword evidence="2 5" id="KW-0808">Transferase</keyword>
<dbReference type="PANTHER" id="PTHR22916:SF51">
    <property type="entry name" value="GLYCOSYLTRANSFERASE EPSH-RELATED"/>
    <property type="match status" value="1"/>
</dbReference>
<dbReference type="SUPFAM" id="SSF53448">
    <property type="entry name" value="Nucleotide-diphospho-sugar transferases"/>
    <property type="match status" value="1"/>
</dbReference>
<accession>A0A1M6ES03</accession>
<dbReference type="RefSeq" id="WP_073390063.1">
    <property type="nucleotide sequence ID" value="NZ_FQXK01000045.1"/>
</dbReference>
<protein>
    <submittedName>
        <fullName evidence="5">Glycosyltransferase involved in cell wall bisynthesis</fullName>
    </submittedName>
</protein>
<dbReference type="InterPro" id="IPR029044">
    <property type="entry name" value="Nucleotide-diphossugar_trans"/>
</dbReference>
<evidence type="ECO:0000256" key="1">
    <source>
        <dbReference type="ARBA" id="ARBA00022676"/>
    </source>
</evidence>
<organism evidence="5 6">
    <name type="scientific">Butyrivibrio fibrisolvens DSM 3071</name>
    <dbReference type="NCBI Taxonomy" id="1121131"/>
    <lineage>
        <taxon>Bacteria</taxon>
        <taxon>Bacillati</taxon>
        <taxon>Bacillota</taxon>
        <taxon>Clostridia</taxon>
        <taxon>Lachnospirales</taxon>
        <taxon>Lachnospiraceae</taxon>
        <taxon>Butyrivibrio</taxon>
    </lineage>
</organism>
<dbReference type="CDD" id="cd00761">
    <property type="entry name" value="Glyco_tranf_GTA_type"/>
    <property type="match status" value="1"/>
</dbReference>
<evidence type="ECO:0000256" key="3">
    <source>
        <dbReference type="SAM" id="Phobius"/>
    </source>
</evidence>
<dbReference type="AlphaFoldDB" id="A0A1M6ES03"/>
<dbReference type="Proteomes" id="UP000184278">
    <property type="component" value="Unassembled WGS sequence"/>
</dbReference>
<evidence type="ECO:0000313" key="6">
    <source>
        <dbReference type="Proteomes" id="UP000184278"/>
    </source>
</evidence>
<dbReference type="PANTHER" id="PTHR22916">
    <property type="entry name" value="GLYCOSYLTRANSFERASE"/>
    <property type="match status" value="1"/>
</dbReference>
<dbReference type="GO" id="GO:0016757">
    <property type="term" value="F:glycosyltransferase activity"/>
    <property type="evidence" value="ECO:0007669"/>
    <property type="project" value="UniProtKB-KW"/>
</dbReference>
<dbReference type="Pfam" id="PF00535">
    <property type="entry name" value="Glycos_transf_2"/>
    <property type="match status" value="1"/>
</dbReference>
<dbReference type="GeneID" id="89511351"/>
<keyword evidence="3" id="KW-0472">Membrane</keyword>
<dbReference type="OrthoDB" id="9807674at2"/>
<name>A0A1M6ES03_BUTFI</name>
<dbReference type="InterPro" id="IPR001173">
    <property type="entry name" value="Glyco_trans_2-like"/>
</dbReference>
<keyword evidence="3" id="KW-0812">Transmembrane</keyword>
<dbReference type="STRING" id="1121131.SAMN02745229_03774"/>
<dbReference type="EMBL" id="FQXK01000045">
    <property type="protein sequence ID" value="SHI88149.1"/>
    <property type="molecule type" value="Genomic_DNA"/>
</dbReference>
<evidence type="ECO:0000259" key="4">
    <source>
        <dbReference type="Pfam" id="PF00535"/>
    </source>
</evidence>
<dbReference type="Gene3D" id="3.90.550.10">
    <property type="entry name" value="Spore Coat Polysaccharide Biosynthesis Protein SpsA, Chain A"/>
    <property type="match status" value="1"/>
</dbReference>
<feature type="transmembrane region" description="Helical" evidence="3">
    <location>
        <begin position="301"/>
        <end position="321"/>
    </location>
</feature>
<keyword evidence="6" id="KW-1185">Reference proteome</keyword>